<name>A0A0L6V5S5_9BASI</name>
<reference evidence="2 3" key="1">
    <citation type="submission" date="2015-08" db="EMBL/GenBank/DDBJ databases">
        <title>Next Generation Sequencing and Analysis of the Genome of Puccinia sorghi L Schw, the Causal Agent of Maize Common Rust.</title>
        <authorList>
            <person name="Rochi L."/>
            <person name="Burguener G."/>
            <person name="Darino M."/>
            <person name="Turjanski A."/>
            <person name="Kreff E."/>
            <person name="Dieguez M.J."/>
            <person name="Sacco F."/>
        </authorList>
    </citation>
    <scope>NUCLEOTIDE SEQUENCE [LARGE SCALE GENOMIC DNA]</scope>
    <source>
        <strain evidence="2 3">RO10H11247</strain>
    </source>
</reference>
<dbReference type="EMBL" id="LAVV01007573">
    <property type="protein sequence ID" value="KNZ55480.1"/>
    <property type="molecule type" value="Genomic_DNA"/>
</dbReference>
<feature type="region of interest" description="Disordered" evidence="1">
    <location>
        <begin position="80"/>
        <end position="105"/>
    </location>
</feature>
<evidence type="ECO:0000313" key="2">
    <source>
        <dbReference type="EMBL" id="KNZ55480.1"/>
    </source>
</evidence>
<accession>A0A0L6V5S5</accession>
<dbReference type="Proteomes" id="UP000037035">
    <property type="component" value="Unassembled WGS sequence"/>
</dbReference>
<gene>
    <name evidence="2" type="ORF">VP01_2664g1</name>
</gene>
<dbReference type="STRING" id="27349.A0A0L6V5S5"/>
<dbReference type="VEuPathDB" id="FungiDB:VP01_2664g1"/>
<protein>
    <submittedName>
        <fullName evidence="2">Uncharacterized protein</fullName>
    </submittedName>
</protein>
<dbReference type="OrthoDB" id="3253623at2759"/>
<organism evidence="2 3">
    <name type="scientific">Puccinia sorghi</name>
    <dbReference type="NCBI Taxonomy" id="27349"/>
    <lineage>
        <taxon>Eukaryota</taxon>
        <taxon>Fungi</taxon>
        <taxon>Dikarya</taxon>
        <taxon>Basidiomycota</taxon>
        <taxon>Pucciniomycotina</taxon>
        <taxon>Pucciniomycetes</taxon>
        <taxon>Pucciniales</taxon>
        <taxon>Pucciniaceae</taxon>
        <taxon>Puccinia</taxon>
    </lineage>
</organism>
<comment type="caution">
    <text evidence="2">The sequence shown here is derived from an EMBL/GenBank/DDBJ whole genome shotgun (WGS) entry which is preliminary data.</text>
</comment>
<proteinExistence type="predicted"/>
<sequence length="256" mass="28976">NCRDLPPDVEMEQKIPKDVRTITKQLKLHPILDLQVCCQKCYSLYDLESSPFECGYQATPQSPVCGMDLFDSAKSIQITRIGRGPNQRSSPSKRRTQLPHGKNPSSIFVQQEFNDWIKWFLSLPEVEASFEEGSAQPLHPDIITDYLHSRACKKIAGLPRQQGSKNAPLNLIFSMFVDWFNPLGNKLAGKQVSLGVMALTCLNLHPSIRYKPQYTFLAGIIPAPNQPDMVTISNVMRPIVDELLNLEKSIWLPRTR</sequence>
<evidence type="ECO:0000256" key="1">
    <source>
        <dbReference type="SAM" id="MobiDB-lite"/>
    </source>
</evidence>
<keyword evidence="3" id="KW-1185">Reference proteome</keyword>
<feature type="non-terminal residue" evidence="2">
    <location>
        <position position="1"/>
    </location>
</feature>
<evidence type="ECO:0000313" key="3">
    <source>
        <dbReference type="Proteomes" id="UP000037035"/>
    </source>
</evidence>
<dbReference type="AlphaFoldDB" id="A0A0L6V5S5"/>